<dbReference type="GO" id="GO:0071014">
    <property type="term" value="C:post-mRNA release spliceosomal complex"/>
    <property type="evidence" value="ECO:0007669"/>
    <property type="project" value="TreeGrafter"/>
</dbReference>
<feature type="transmembrane region" description="Helical" evidence="9">
    <location>
        <begin position="250"/>
        <end position="269"/>
    </location>
</feature>
<evidence type="ECO:0000256" key="8">
    <source>
        <dbReference type="RuleBase" id="RU367148"/>
    </source>
</evidence>
<keyword evidence="9" id="KW-0472">Membrane</keyword>
<proteinExistence type="inferred from homology"/>
<evidence type="ECO:0000256" key="2">
    <source>
        <dbReference type="ARBA" id="ARBA00010028"/>
    </source>
</evidence>
<organism evidence="10 11">
    <name type="scientific">Rhizophagus clarus</name>
    <dbReference type="NCBI Taxonomy" id="94130"/>
    <lineage>
        <taxon>Eukaryota</taxon>
        <taxon>Fungi</taxon>
        <taxon>Fungi incertae sedis</taxon>
        <taxon>Mucoromycota</taxon>
        <taxon>Glomeromycotina</taxon>
        <taxon>Glomeromycetes</taxon>
        <taxon>Glomerales</taxon>
        <taxon>Glomeraceae</taxon>
        <taxon>Rhizophagus</taxon>
    </lineage>
</organism>
<comment type="subcellular location">
    <subcellularLocation>
        <location evidence="1 8">Nucleus</location>
    </subcellularLocation>
</comment>
<keyword evidence="5 8" id="KW-0747">Spliceosome</keyword>
<evidence type="ECO:0000313" key="10">
    <source>
        <dbReference type="EMBL" id="GBB90440.1"/>
    </source>
</evidence>
<accession>A0A2Z6QK13</accession>
<keyword evidence="7 8" id="KW-0539">Nucleus</keyword>
<evidence type="ECO:0000256" key="4">
    <source>
        <dbReference type="ARBA" id="ARBA00022664"/>
    </source>
</evidence>
<sequence length="270" mass="31853">MKARIDCLQRLRKRSDDALQANRHEVYEEFQRKKTNPIQQERKREAEKLLAKQEAQVRGENYERKRFWGYSAESVEKWEKKQEKKAKRSNTGFTDFNQVAHKKYKKQINELKPDLEAYDEKKIATTLTTTKDGKVVCIDTESSFYRDANSLRYASVDNVPSPQEVDRLVTDVSKQIAQREKFSRRKQADDDDEITYINNRNKRFNEKIGRFYDKYTREIKGNLERGTATAAIYEIFDIDTFTIMVSVKSIINFTTIILLTFELNVILFAV</sequence>
<evidence type="ECO:0000256" key="5">
    <source>
        <dbReference type="ARBA" id="ARBA00022728"/>
    </source>
</evidence>
<evidence type="ECO:0000313" key="11">
    <source>
        <dbReference type="Proteomes" id="UP000247702"/>
    </source>
</evidence>
<comment type="function">
    <text evidence="8">Involved in pre-mRNA splicing.</text>
</comment>
<dbReference type="STRING" id="94130.A0A2Z6QK13"/>
<dbReference type="PANTHER" id="PTHR13264">
    <property type="entry name" value="GCIP-INTERACTING PROTEIN P29"/>
    <property type="match status" value="1"/>
</dbReference>
<keyword evidence="9" id="KW-0812">Transmembrane</keyword>
<dbReference type="GO" id="GO:0071013">
    <property type="term" value="C:catalytic step 2 spliceosome"/>
    <property type="evidence" value="ECO:0007669"/>
    <property type="project" value="TreeGrafter"/>
</dbReference>
<dbReference type="PANTHER" id="PTHR13264:SF5">
    <property type="entry name" value="PRE-MRNA-SPLICING FACTOR SYF2"/>
    <property type="match status" value="1"/>
</dbReference>
<reference evidence="10 11" key="1">
    <citation type="submission" date="2017-11" db="EMBL/GenBank/DDBJ databases">
        <title>The genome of Rhizophagus clarus HR1 reveals common genetic basis of auxotrophy among arbuscular mycorrhizal fungi.</title>
        <authorList>
            <person name="Kobayashi Y."/>
        </authorList>
    </citation>
    <scope>NUCLEOTIDE SEQUENCE [LARGE SCALE GENOMIC DNA]</scope>
    <source>
        <strain evidence="10 11">HR1</strain>
    </source>
</reference>
<keyword evidence="4 8" id="KW-0507">mRNA processing</keyword>
<comment type="subunit">
    <text evidence="8">May be part of a spliceosome complex.</text>
</comment>
<dbReference type="AlphaFoldDB" id="A0A2Z6QK13"/>
<evidence type="ECO:0000256" key="1">
    <source>
        <dbReference type="ARBA" id="ARBA00004123"/>
    </source>
</evidence>
<dbReference type="GO" id="GO:0000974">
    <property type="term" value="C:Prp19 complex"/>
    <property type="evidence" value="ECO:0007669"/>
    <property type="project" value="TreeGrafter"/>
</dbReference>
<evidence type="ECO:0000256" key="6">
    <source>
        <dbReference type="ARBA" id="ARBA00023187"/>
    </source>
</evidence>
<protein>
    <recommendedName>
        <fullName evidence="3 8">Pre-mRNA-splicing factor SYF2</fullName>
    </recommendedName>
</protein>
<name>A0A2Z6QK13_9GLOM</name>
<dbReference type="Proteomes" id="UP000247702">
    <property type="component" value="Unassembled WGS sequence"/>
</dbReference>
<dbReference type="InterPro" id="IPR013260">
    <property type="entry name" value="mRNA_splic_SYF2"/>
</dbReference>
<evidence type="ECO:0000256" key="3">
    <source>
        <dbReference type="ARBA" id="ARBA00014745"/>
    </source>
</evidence>
<keyword evidence="6 8" id="KW-0508">mRNA splicing</keyword>
<dbReference type="GO" id="GO:0000398">
    <property type="term" value="P:mRNA splicing, via spliceosome"/>
    <property type="evidence" value="ECO:0007669"/>
    <property type="project" value="UniProtKB-UniRule"/>
</dbReference>
<keyword evidence="11" id="KW-1185">Reference proteome</keyword>
<keyword evidence="9" id="KW-1133">Transmembrane helix</keyword>
<comment type="similarity">
    <text evidence="2 8">Belongs to the SYF2 family.</text>
</comment>
<dbReference type="EMBL" id="BEXD01000824">
    <property type="protein sequence ID" value="GBB90440.1"/>
    <property type="molecule type" value="Genomic_DNA"/>
</dbReference>
<dbReference type="Pfam" id="PF08231">
    <property type="entry name" value="SYF2"/>
    <property type="match status" value="1"/>
</dbReference>
<gene>
    <name evidence="10" type="ORF">RclHR1_01740017</name>
</gene>
<comment type="caution">
    <text evidence="10">The sequence shown here is derived from an EMBL/GenBank/DDBJ whole genome shotgun (WGS) entry which is preliminary data.</text>
</comment>
<evidence type="ECO:0000256" key="7">
    <source>
        <dbReference type="ARBA" id="ARBA00023242"/>
    </source>
</evidence>
<evidence type="ECO:0000256" key="9">
    <source>
        <dbReference type="SAM" id="Phobius"/>
    </source>
</evidence>